<dbReference type="Gene3D" id="1.20.140.30">
    <property type="entry name" value="MOB kinase activator"/>
    <property type="match status" value="1"/>
</dbReference>
<keyword evidence="1" id="KW-0862">Zinc</keyword>
<dbReference type="InterPro" id="IPR036703">
    <property type="entry name" value="MOB_kinase_act_sf"/>
</dbReference>
<dbReference type="AlphaFoldDB" id="A0A2T0FLS6"/>
<feature type="binding site" evidence="1">
    <location>
        <position position="163"/>
    </location>
    <ligand>
        <name>Zn(2+)</name>
        <dbReference type="ChEBI" id="CHEBI:29105"/>
    </ligand>
</feature>
<dbReference type="Pfam" id="PF03637">
    <property type="entry name" value="Mob1_phocein"/>
    <property type="match status" value="1"/>
</dbReference>
<comment type="caution">
    <text evidence="2">The sequence shown here is derived from an EMBL/GenBank/DDBJ whole genome shotgun (WGS) entry which is preliminary data.</text>
</comment>
<dbReference type="EMBL" id="NDIQ01000022">
    <property type="protein sequence ID" value="PRT55930.1"/>
    <property type="molecule type" value="Genomic_DNA"/>
</dbReference>
<protein>
    <submittedName>
        <fullName evidence="2">Putative maintenance of ploidy protein mob1</fullName>
    </submittedName>
</protein>
<dbReference type="SUPFAM" id="SSF101152">
    <property type="entry name" value="Mob1/phocein"/>
    <property type="match status" value="1"/>
</dbReference>
<evidence type="ECO:0000313" key="3">
    <source>
        <dbReference type="Proteomes" id="UP000238350"/>
    </source>
</evidence>
<dbReference type="Proteomes" id="UP000238350">
    <property type="component" value="Unassembled WGS sequence"/>
</dbReference>
<organism evidence="2 3">
    <name type="scientific">Wickerhamiella sorbophila</name>
    <dbReference type="NCBI Taxonomy" id="45607"/>
    <lineage>
        <taxon>Eukaryota</taxon>
        <taxon>Fungi</taxon>
        <taxon>Dikarya</taxon>
        <taxon>Ascomycota</taxon>
        <taxon>Saccharomycotina</taxon>
        <taxon>Dipodascomycetes</taxon>
        <taxon>Dipodascales</taxon>
        <taxon>Trichomonascaceae</taxon>
        <taxon>Wickerhamiella</taxon>
    </lineage>
</organism>
<dbReference type="STRING" id="45607.A0A2T0FLS6"/>
<dbReference type="SMART" id="SM01388">
    <property type="entry name" value="Mob1_phocein"/>
    <property type="match status" value="1"/>
</dbReference>
<keyword evidence="3" id="KW-1185">Reference proteome</keyword>
<gene>
    <name evidence="2" type="ORF">B9G98_03550</name>
</gene>
<name>A0A2T0FLS6_9ASCO</name>
<evidence type="ECO:0000256" key="1">
    <source>
        <dbReference type="PIRSR" id="PIRSR605301-1"/>
    </source>
</evidence>
<sequence>MSFLTLNGRTLKTFRTKNGAGSKQGTALRNYARATLGSDALREAVKLPPGEDLHEWVAVHVVDFFNQVNMLYSTITKLCSPSSCPKMMATEEYEYLWQDAQSSHYRKPTRLSAPEYVENLMQWVQRYLDNPDYFPSALGVEFAPGSMQVFKTILRRLFRVYAHIYCHHFEQISELGLEPHLNTSLKHFVLFSEEFDLVDPAEFGPLAELIDMLKKE</sequence>
<dbReference type="GeneID" id="36517298"/>
<reference evidence="2 3" key="1">
    <citation type="submission" date="2017-04" db="EMBL/GenBank/DDBJ databases">
        <title>Genome sequencing of [Candida] sorbophila.</title>
        <authorList>
            <person name="Ahn J.O."/>
        </authorList>
    </citation>
    <scope>NUCLEOTIDE SEQUENCE [LARGE SCALE GENOMIC DNA]</scope>
    <source>
        <strain evidence="2 3">DS02</strain>
    </source>
</reference>
<dbReference type="OrthoDB" id="8170117at2759"/>
<keyword evidence="1" id="KW-0479">Metal-binding</keyword>
<feature type="binding site" evidence="1">
    <location>
        <position position="79"/>
    </location>
    <ligand>
        <name>Zn(2+)</name>
        <dbReference type="ChEBI" id="CHEBI:29105"/>
    </ligand>
</feature>
<dbReference type="InterPro" id="IPR005301">
    <property type="entry name" value="MOB_kinase_act_fam"/>
</dbReference>
<feature type="binding site" evidence="1">
    <location>
        <position position="84"/>
    </location>
    <ligand>
        <name>Zn(2+)</name>
        <dbReference type="ChEBI" id="CHEBI:29105"/>
    </ligand>
</feature>
<feature type="binding site" evidence="1">
    <location>
        <position position="168"/>
    </location>
    <ligand>
        <name>Zn(2+)</name>
        <dbReference type="ChEBI" id="CHEBI:29105"/>
    </ligand>
</feature>
<dbReference type="RefSeq" id="XP_024665875.1">
    <property type="nucleotide sequence ID" value="XM_024810107.1"/>
</dbReference>
<proteinExistence type="predicted"/>
<dbReference type="PANTHER" id="PTHR22599">
    <property type="entry name" value="MPS ONE BINDER KINASE ACTIVATOR-LIKE MOB"/>
    <property type="match status" value="1"/>
</dbReference>
<accession>A0A2T0FLS6</accession>
<evidence type="ECO:0000313" key="2">
    <source>
        <dbReference type="EMBL" id="PRT55930.1"/>
    </source>
</evidence>